<gene>
    <name evidence="2" type="ORF">BOTBODRAFT_377104</name>
</gene>
<dbReference type="HOGENOM" id="CLU_2236166_0_0_1"/>
<dbReference type="AlphaFoldDB" id="A0A067MVZ5"/>
<evidence type="ECO:0000313" key="2">
    <source>
        <dbReference type="EMBL" id="KDQ19779.1"/>
    </source>
</evidence>
<dbReference type="InParanoid" id="A0A067MVZ5"/>
<keyword evidence="1" id="KW-0472">Membrane</keyword>
<proteinExistence type="predicted"/>
<feature type="transmembrane region" description="Helical" evidence="1">
    <location>
        <begin position="68"/>
        <end position="87"/>
    </location>
</feature>
<keyword evidence="3" id="KW-1185">Reference proteome</keyword>
<reference evidence="3" key="1">
    <citation type="journal article" date="2014" name="Proc. Natl. Acad. Sci. U.S.A.">
        <title>Extensive sampling of basidiomycete genomes demonstrates inadequacy of the white-rot/brown-rot paradigm for wood decay fungi.</title>
        <authorList>
            <person name="Riley R."/>
            <person name="Salamov A.A."/>
            <person name="Brown D.W."/>
            <person name="Nagy L.G."/>
            <person name="Floudas D."/>
            <person name="Held B.W."/>
            <person name="Levasseur A."/>
            <person name="Lombard V."/>
            <person name="Morin E."/>
            <person name="Otillar R."/>
            <person name="Lindquist E.A."/>
            <person name="Sun H."/>
            <person name="LaButti K.M."/>
            <person name="Schmutz J."/>
            <person name="Jabbour D."/>
            <person name="Luo H."/>
            <person name="Baker S.E."/>
            <person name="Pisabarro A.G."/>
            <person name="Walton J.D."/>
            <person name="Blanchette R.A."/>
            <person name="Henrissat B."/>
            <person name="Martin F."/>
            <person name="Cullen D."/>
            <person name="Hibbett D.S."/>
            <person name="Grigoriev I.V."/>
        </authorList>
    </citation>
    <scope>NUCLEOTIDE SEQUENCE [LARGE SCALE GENOMIC DNA]</scope>
    <source>
        <strain evidence="3">FD-172 SS1</strain>
    </source>
</reference>
<feature type="transmembrane region" description="Helical" evidence="1">
    <location>
        <begin position="16"/>
        <end position="35"/>
    </location>
</feature>
<protein>
    <submittedName>
        <fullName evidence="2">Uncharacterized protein</fullName>
    </submittedName>
</protein>
<dbReference type="Proteomes" id="UP000027195">
    <property type="component" value="Unassembled WGS sequence"/>
</dbReference>
<sequence>MLAASFSPAYTSNESYLQRTAWIVLVCSLMIWVGLRSHHIARRSRAVWGAVARYATEAGRHAVKPESFCRVVTALAVVVWLVFQVAITHRQREPRGLESVQPASK</sequence>
<organism evidence="2 3">
    <name type="scientific">Botryobasidium botryosum (strain FD-172 SS1)</name>
    <dbReference type="NCBI Taxonomy" id="930990"/>
    <lineage>
        <taxon>Eukaryota</taxon>
        <taxon>Fungi</taxon>
        <taxon>Dikarya</taxon>
        <taxon>Basidiomycota</taxon>
        <taxon>Agaricomycotina</taxon>
        <taxon>Agaricomycetes</taxon>
        <taxon>Cantharellales</taxon>
        <taxon>Botryobasidiaceae</taxon>
        <taxon>Botryobasidium</taxon>
    </lineage>
</organism>
<name>A0A067MVZ5_BOTB1</name>
<evidence type="ECO:0000256" key="1">
    <source>
        <dbReference type="SAM" id="Phobius"/>
    </source>
</evidence>
<dbReference type="EMBL" id="KL198018">
    <property type="protein sequence ID" value="KDQ19779.1"/>
    <property type="molecule type" value="Genomic_DNA"/>
</dbReference>
<evidence type="ECO:0000313" key="3">
    <source>
        <dbReference type="Proteomes" id="UP000027195"/>
    </source>
</evidence>
<keyword evidence="1" id="KW-0812">Transmembrane</keyword>
<accession>A0A067MVZ5</accession>
<keyword evidence="1" id="KW-1133">Transmembrane helix</keyword>